<organism evidence="3 4">
    <name type="scientific">Chlamydomonas incerta</name>
    <dbReference type="NCBI Taxonomy" id="51695"/>
    <lineage>
        <taxon>Eukaryota</taxon>
        <taxon>Viridiplantae</taxon>
        <taxon>Chlorophyta</taxon>
        <taxon>core chlorophytes</taxon>
        <taxon>Chlorophyceae</taxon>
        <taxon>CS clade</taxon>
        <taxon>Chlamydomonadales</taxon>
        <taxon>Chlamydomonadaceae</taxon>
        <taxon>Chlamydomonas</taxon>
    </lineage>
</organism>
<dbReference type="Gene3D" id="1.25.40.20">
    <property type="entry name" value="Ankyrin repeat-containing domain"/>
    <property type="match status" value="1"/>
</dbReference>
<dbReference type="EMBL" id="JAEHOC010000130">
    <property type="protein sequence ID" value="KAG2422267.1"/>
    <property type="molecule type" value="Genomic_DNA"/>
</dbReference>
<accession>A0A835SLU7</accession>
<dbReference type="Proteomes" id="UP000650467">
    <property type="component" value="Unassembled WGS sequence"/>
</dbReference>
<dbReference type="SUPFAM" id="SSF48403">
    <property type="entry name" value="Ankyrin repeat"/>
    <property type="match status" value="1"/>
</dbReference>
<dbReference type="PANTHER" id="PTHR46586:SF3">
    <property type="entry name" value="ANKYRIN REPEAT-CONTAINING PROTEIN"/>
    <property type="match status" value="1"/>
</dbReference>
<dbReference type="InterPro" id="IPR052050">
    <property type="entry name" value="SecEffector_AnkRepeat"/>
</dbReference>
<protein>
    <submittedName>
        <fullName evidence="3">Uncharacterized protein</fullName>
    </submittedName>
</protein>
<sequence>MSTEQNDETYSNTIYTVFIHGSPSFLANAWGQALRQAAIRGLLGIVDLIVGLVGLADADGTGAMIAAAKHNKVEAVLRLQQRGVPLEARDGAVVIAAAASGSLSVLAQIAEFITCGLAVRNGTALIVAARNGNVAIVRFLVQQGLKASMRDGEALIEAASNGHIPVMEYLWPRVRSKRFREAAMSAAVHQAQEQMVSWLESKSKHVPRPM</sequence>
<dbReference type="InterPro" id="IPR036770">
    <property type="entry name" value="Ankyrin_rpt-contain_sf"/>
</dbReference>
<evidence type="ECO:0000256" key="1">
    <source>
        <dbReference type="PROSITE-ProRule" id="PRU00023"/>
    </source>
</evidence>
<proteinExistence type="predicted"/>
<keyword evidence="4" id="KW-1185">Reference proteome</keyword>
<dbReference type="PROSITE" id="PS50088">
    <property type="entry name" value="ANK_REPEAT"/>
    <property type="match status" value="1"/>
</dbReference>
<evidence type="ECO:0000313" key="2">
    <source>
        <dbReference type="EMBL" id="KAG2422267.1"/>
    </source>
</evidence>
<dbReference type="Pfam" id="PF12796">
    <property type="entry name" value="Ank_2"/>
    <property type="match status" value="1"/>
</dbReference>
<dbReference type="PANTHER" id="PTHR46586">
    <property type="entry name" value="ANKYRIN REPEAT-CONTAINING PROTEIN"/>
    <property type="match status" value="1"/>
</dbReference>
<dbReference type="EMBL" id="JAEHOC010000052">
    <property type="protein sequence ID" value="KAG2425853.1"/>
    <property type="molecule type" value="Genomic_DNA"/>
</dbReference>
<keyword evidence="1" id="KW-0040">ANK repeat</keyword>
<comment type="caution">
    <text evidence="3">The sequence shown here is derived from an EMBL/GenBank/DDBJ whole genome shotgun (WGS) entry which is preliminary data.</text>
</comment>
<feature type="repeat" description="ANK" evidence="1">
    <location>
        <begin position="120"/>
        <end position="152"/>
    </location>
</feature>
<name>A0A835SLU7_CHLIN</name>
<evidence type="ECO:0000313" key="4">
    <source>
        <dbReference type="Proteomes" id="UP000650467"/>
    </source>
</evidence>
<dbReference type="OrthoDB" id="540955at2759"/>
<evidence type="ECO:0000313" key="3">
    <source>
        <dbReference type="EMBL" id="KAG2425853.1"/>
    </source>
</evidence>
<gene>
    <name evidence="3" type="ORF">HXX76_013477</name>
    <name evidence="2" type="ORF">HXX76_016167</name>
</gene>
<dbReference type="PROSITE" id="PS50297">
    <property type="entry name" value="ANK_REP_REGION"/>
    <property type="match status" value="1"/>
</dbReference>
<dbReference type="AlphaFoldDB" id="A0A835SLU7"/>
<reference evidence="3" key="1">
    <citation type="journal article" date="2020" name="bioRxiv">
        <title>Comparative genomics of Chlamydomonas.</title>
        <authorList>
            <person name="Craig R.J."/>
            <person name="Hasan A.R."/>
            <person name="Ness R.W."/>
            <person name="Keightley P.D."/>
        </authorList>
    </citation>
    <scope>NUCLEOTIDE SEQUENCE</scope>
    <source>
        <strain evidence="3">SAG 7.73</strain>
    </source>
</reference>
<dbReference type="InterPro" id="IPR002110">
    <property type="entry name" value="Ankyrin_rpt"/>
</dbReference>